<keyword evidence="1" id="KW-0479">Metal-binding</keyword>
<feature type="domain" description="LIM zinc-binding" evidence="4">
    <location>
        <begin position="11"/>
        <end position="47"/>
    </location>
</feature>
<evidence type="ECO:0000256" key="2">
    <source>
        <dbReference type="ARBA" id="ARBA00022833"/>
    </source>
</evidence>
<sequence length="71" mass="7476">MSARLGGGTPCGACGKAVYRAEEVQCEGRSFHTLCFFCSDLKPRLDSSAASVCTSIRGYPAIANTNTLVND</sequence>
<proteinExistence type="predicted"/>
<keyword evidence="2" id="KW-0862">Zinc</keyword>
<dbReference type="InterPro" id="IPR001781">
    <property type="entry name" value="Znf_LIM"/>
</dbReference>
<dbReference type="Pfam" id="PF00412">
    <property type="entry name" value="LIM"/>
    <property type="match status" value="1"/>
</dbReference>
<dbReference type="GO" id="GO:0046872">
    <property type="term" value="F:metal ion binding"/>
    <property type="evidence" value="ECO:0007669"/>
    <property type="project" value="UniProtKB-KW"/>
</dbReference>
<evidence type="ECO:0000256" key="1">
    <source>
        <dbReference type="ARBA" id="ARBA00022723"/>
    </source>
</evidence>
<accession>A0A8C4WV70</accession>
<dbReference type="AlphaFoldDB" id="A0A8C4WV70"/>
<reference evidence="5" key="1">
    <citation type="submission" date="2025-08" db="UniProtKB">
        <authorList>
            <consortium name="Ensembl"/>
        </authorList>
    </citation>
    <scope>IDENTIFICATION</scope>
</reference>
<keyword evidence="3" id="KW-0440">LIM domain</keyword>
<evidence type="ECO:0000313" key="5">
    <source>
        <dbReference type="Ensembl" id="ENSEBUP00000013085.1"/>
    </source>
</evidence>
<reference evidence="5" key="2">
    <citation type="submission" date="2025-09" db="UniProtKB">
        <authorList>
            <consortium name="Ensembl"/>
        </authorList>
    </citation>
    <scope>IDENTIFICATION</scope>
</reference>
<dbReference type="SUPFAM" id="SSF57716">
    <property type="entry name" value="Glucocorticoid receptor-like (DNA-binding domain)"/>
    <property type="match status" value="1"/>
</dbReference>
<evidence type="ECO:0000313" key="6">
    <source>
        <dbReference type="Proteomes" id="UP000694388"/>
    </source>
</evidence>
<evidence type="ECO:0000259" key="4">
    <source>
        <dbReference type="Pfam" id="PF00412"/>
    </source>
</evidence>
<organism evidence="5 6">
    <name type="scientific">Eptatretus burgeri</name>
    <name type="common">Inshore hagfish</name>
    <dbReference type="NCBI Taxonomy" id="7764"/>
    <lineage>
        <taxon>Eukaryota</taxon>
        <taxon>Metazoa</taxon>
        <taxon>Chordata</taxon>
        <taxon>Craniata</taxon>
        <taxon>Vertebrata</taxon>
        <taxon>Cyclostomata</taxon>
        <taxon>Myxini</taxon>
        <taxon>Myxiniformes</taxon>
        <taxon>Myxinidae</taxon>
        <taxon>Eptatretinae</taxon>
        <taxon>Eptatretus</taxon>
    </lineage>
</organism>
<evidence type="ECO:0000256" key="3">
    <source>
        <dbReference type="ARBA" id="ARBA00023038"/>
    </source>
</evidence>
<name>A0A8C4WV70_EPTBU</name>
<protein>
    <recommendedName>
        <fullName evidence="4">LIM zinc-binding domain-containing protein</fullName>
    </recommendedName>
</protein>
<dbReference type="Gene3D" id="2.10.110.10">
    <property type="entry name" value="Cysteine Rich Protein"/>
    <property type="match status" value="1"/>
</dbReference>
<dbReference type="Proteomes" id="UP000694388">
    <property type="component" value="Unplaced"/>
</dbReference>
<keyword evidence="6" id="KW-1185">Reference proteome</keyword>
<dbReference type="Ensembl" id="ENSEBUT00000013663.1">
    <property type="protein sequence ID" value="ENSEBUP00000013085.1"/>
    <property type="gene ID" value="ENSEBUG00000008281.1"/>
</dbReference>